<dbReference type="RefSeq" id="XP_015881421.3">
    <property type="nucleotide sequence ID" value="XM_016025935.4"/>
</dbReference>
<evidence type="ECO:0000313" key="16">
    <source>
        <dbReference type="RefSeq" id="XP_015881421.3"/>
    </source>
</evidence>
<dbReference type="GO" id="GO:0005634">
    <property type="term" value="C:nucleus"/>
    <property type="evidence" value="ECO:0007669"/>
    <property type="project" value="InterPro"/>
</dbReference>
<dbReference type="InterPro" id="IPR048344">
    <property type="entry name" value="Zw10_middle"/>
</dbReference>
<dbReference type="PANTHER" id="PTHR12205:SF0">
    <property type="entry name" value="CENTROMERE_KINETOCHORE PROTEIN ZW10 HOMOLOG"/>
    <property type="match status" value="1"/>
</dbReference>
<dbReference type="GO" id="GO:1990423">
    <property type="term" value="C:RZZ complex"/>
    <property type="evidence" value="ECO:0007669"/>
    <property type="project" value="TreeGrafter"/>
</dbReference>
<sequence length="760" mass="86281">MDALFDSINVRDLLSAHDLSDPTTPLSAPDLRLLIQRLESHSLQIKSKIQSYLLDHHQDFSNLFSLCNDAVSRSNRISNDVGDLLGLVSDRPIDAEIAEIVKEMNGKTREVRAKKELLELVRAIVEISDKLNGAREGLRNGRFRFAAEELREMKKVLRVSDDYDKVDDREPVVYGLLRKEWSNCFEEIQEVLLKFMENAVQFEREPNTIRVKHLLSAGGIDGIELRTVLEALDVVGILDYGLAKVADLVIKYVISPAVNYGSPVSFVEESVQNSKKTVEASLKIVPSQDPKVENVGETIYSGVIQVIRFVYKSICFENGSWIRCFGRLTWPRISELIISNFLSKVVPQDASKLADFQKIIENTCGFETALKEIMFISASDDKDNRLSDYAENVEVHFASRKRTEILAYARNLLLQSNFTIPQMHKRKGTISKNNESAANSSEHVQLLFLSESCVVSKAATQLMDLVHQILKDVCLSSTRVALEFYRTARDVLLLYEVVIPVKLERQLDGINQAAVLMHNDCLYLYQEILGLAFEYRSDFPSSIKEHVVFVDMAPRFHVMAEEILQRQIQLIIYNLKEAIDGADGFQNTHQQKEFESAKFSIDQVVFILEKVHIIWEPLLLPSIYRRSMCTIIESVFSRITKDILLLDDMAAEETLQLQRLIHLMLESLSSLLESLDALKIEKSQDGSTHTLNELIPSLLKIRKLAELLDMPLKSITTAWESGELLSCNFTLPEVQGFIKAIFADSSLRKECLGRLENVSF</sequence>
<evidence type="ECO:0000256" key="8">
    <source>
        <dbReference type="ARBA" id="ARBA00022838"/>
    </source>
</evidence>
<evidence type="ECO:0000256" key="6">
    <source>
        <dbReference type="ARBA" id="ARBA00022618"/>
    </source>
</evidence>
<keyword evidence="6" id="KW-0132">Cell division</keyword>
<dbReference type="Proteomes" id="UP001652623">
    <property type="component" value="Chromosome 4"/>
</dbReference>
<dbReference type="GO" id="GO:0005737">
    <property type="term" value="C:cytoplasm"/>
    <property type="evidence" value="ECO:0007669"/>
    <property type="project" value="UniProtKB-SubCell"/>
</dbReference>
<feature type="domain" description="Centromere/kinetochore protein zw10 C-terminal" evidence="13">
    <location>
        <begin position="448"/>
        <end position="576"/>
    </location>
</feature>
<keyword evidence="9" id="KW-0131">Cell cycle</keyword>
<comment type="similarity">
    <text evidence="3">Belongs to the ZW10 family.</text>
</comment>
<dbReference type="Pfam" id="PF20666">
    <property type="entry name" value="ZW10_C"/>
    <property type="match status" value="1"/>
</dbReference>
<feature type="domain" description="ZW10 C-terminal helical" evidence="14">
    <location>
        <begin position="600"/>
        <end position="755"/>
    </location>
</feature>
<evidence type="ECO:0000256" key="10">
    <source>
        <dbReference type="ARBA" id="ARBA00023328"/>
    </source>
</evidence>
<keyword evidence="8" id="KW-0995">Kinetochore</keyword>
<dbReference type="FunCoup" id="A0A6P3ZM42">
    <property type="interactions" value="3429"/>
</dbReference>
<dbReference type="AlphaFoldDB" id="A0A6P3ZM42"/>
<dbReference type="GO" id="GO:0051301">
    <property type="term" value="P:cell division"/>
    <property type="evidence" value="ECO:0007669"/>
    <property type="project" value="UniProtKB-KW"/>
</dbReference>
<keyword evidence="10" id="KW-0137">Centromere</keyword>
<keyword evidence="5" id="KW-0963">Cytoplasm</keyword>
<dbReference type="PANTHER" id="PTHR12205">
    <property type="entry name" value="CENTROMERE/KINETOCHORE PROTEIN ZW10"/>
    <property type="match status" value="1"/>
</dbReference>
<feature type="domain" description="Centromere/kinetochore protein zw10 N-terminal" evidence="11">
    <location>
        <begin position="38"/>
        <end position="131"/>
    </location>
</feature>
<dbReference type="GeneID" id="107417321"/>
<evidence type="ECO:0000256" key="2">
    <source>
        <dbReference type="ARBA" id="ARBA00004629"/>
    </source>
</evidence>
<feature type="domain" description="Centromere/kinetochore protein zw10 middle" evidence="12">
    <location>
        <begin position="177"/>
        <end position="413"/>
    </location>
</feature>
<evidence type="ECO:0000256" key="5">
    <source>
        <dbReference type="ARBA" id="ARBA00022490"/>
    </source>
</evidence>
<evidence type="ECO:0000259" key="14">
    <source>
        <dbReference type="Pfam" id="PF22766"/>
    </source>
</evidence>
<dbReference type="InterPro" id="IPR009361">
    <property type="entry name" value="Zw10_N"/>
</dbReference>
<dbReference type="InterPro" id="IPR048343">
    <property type="entry name" value="ZW10_C"/>
</dbReference>
<dbReference type="GO" id="GO:0007094">
    <property type="term" value="P:mitotic spindle assembly checkpoint signaling"/>
    <property type="evidence" value="ECO:0007669"/>
    <property type="project" value="TreeGrafter"/>
</dbReference>
<evidence type="ECO:0000256" key="7">
    <source>
        <dbReference type="ARBA" id="ARBA00022776"/>
    </source>
</evidence>
<name>A0A6P3ZM42_ZIZJJ</name>
<evidence type="ECO:0000256" key="4">
    <source>
        <dbReference type="ARBA" id="ARBA00022454"/>
    </source>
</evidence>
<dbReference type="Pfam" id="PF06248">
    <property type="entry name" value="Zw10_N"/>
    <property type="match status" value="1"/>
</dbReference>
<dbReference type="GO" id="GO:0006888">
    <property type="term" value="P:endoplasmic reticulum to Golgi vesicle-mediated transport"/>
    <property type="evidence" value="ECO:0007669"/>
    <property type="project" value="TreeGrafter"/>
</dbReference>
<evidence type="ECO:0000256" key="3">
    <source>
        <dbReference type="ARBA" id="ARBA00006245"/>
    </source>
</evidence>
<organism evidence="15 16">
    <name type="scientific">Ziziphus jujuba</name>
    <name type="common">Chinese jujube</name>
    <name type="synonym">Ziziphus sativa</name>
    <dbReference type="NCBI Taxonomy" id="326968"/>
    <lineage>
        <taxon>Eukaryota</taxon>
        <taxon>Viridiplantae</taxon>
        <taxon>Streptophyta</taxon>
        <taxon>Embryophyta</taxon>
        <taxon>Tracheophyta</taxon>
        <taxon>Spermatophyta</taxon>
        <taxon>Magnoliopsida</taxon>
        <taxon>eudicotyledons</taxon>
        <taxon>Gunneridae</taxon>
        <taxon>Pentapetalae</taxon>
        <taxon>rosids</taxon>
        <taxon>fabids</taxon>
        <taxon>Rosales</taxon>
        <taxon>Rhamnaceae</taxon>
        <taxon>Paliureae</taxon>
        <taxon>Ziziphus</taxon>
    </lineage>
</organism>
<accession>A0A6P3ZM42</accession>
<reference evidence="16" key="1">
    <citation type="submission" date="2025-08" db="UniProtKB">
        <authorList>
            <consortium name="RefSeq"/>
        </authorList>
    </citation>
    <scope>IDENTIFICATION</scope>
    <source>
        <tissue evidence="16">Seedling</tissue>
    </source>
</reference>
<dbReference type="Pfam" id="PF22766">
    <property type="entry name" value="ZW10_C2"/>
    <property type="match status" value="1"/>
</dbReference>
<dbReference type="InterPro" id="IPR055148">
    <property type="entry name" value="ZW10_C_2"/>
</dbReference>
<keyword evidence="7" id="KW-0498">Mitosis</keyword>
<dbReference type="InterPro" id="IPR046362">
    <property type="entry name" value="Zw10/DSL1_C_sf"/>
</dbReference>
<gene>
    <name evidence="16" type="primary">LOC107417321</name>
</gene>
<dbReference type="InParanoid" id="A0A6P3ZM42"/>
<dbReference type="KEGG" id="zju:107417321"/>
<evidence type="ECO:0000259" key="13">
    <source>
        <dbReference type="Pfam" id="PF20666"/>
    </source>
</evidence>
<dbReference type="SMR" id="A0A6P3ZM42"/>
<evidence type="ECO:0000259" key="12">
    <source>
        <dbReference type="Pfam" id="PF20665"/>
    </source>
</evidence>
<evidence type="ECO:0000256" key="1">
    <source>
        <dbReference type="ARBA" id="ARBA00004496"/>
    </source>
</evidence>
<proteinExistence type="inferred from homology"/>
<dbReference type="Gene3D" id="1.10.357.150">
    <property type="match status" value="1"/>
</dbReference>
<keyword evidence="4" id="KW-0158">Chromosome</keyword>
<dbReference type="Pfam" id="PF20665">
    <property type="entry name" value="Zw10_middle"/>
    <property type="match status" value="1"/>
</dbReference>
<comment type="subcellular location">
    <subcellularLocation>
        <location evidence="2">Chromosome</location>
        <location evidence="2">Centromere</location>
        <location evidence="2">Kinetochore</location>
    </subcellularLocation>
    <subcellularLocation>
        <location evidence="1">Cytoplasm</location>
    </subcellularLocation>
</comment>
<evidence type="ECO:0000256" key="9">
    <source>
        <dbReference type="ARBA" id="ARBA00023306"/>
    </source>
</evidence>
<protein>
    <submittedName>
        <fullName evidence="16">Centromere/kinetochore protein zw10 homolog isoform X1</fullName>
    </submittedName>
</protein>
<evidence type="ECO:0000259" key="11">
    <source>
        <dbReference type="Pfam" id="PF06248"/>
    </source>
</evidence>
<evidence type="ECO:0000313" key="15">
    <source>
        <dbReference type="Proteomes" id="UP001652623"/>
    </source>
</evidence>
<keyword evidence="15" id="KW-1185">Reference proteome</keyword>